<dbReference type="Pfam" id="PF07683">
    <property type="entry name" value="CobW_C"/>
    <property type="match status" value="1"/>
</dbReference>
<accession>A0A7S4IX51</accession>
<keyword evidence="2" id="KW-0143">Chaperone</keyword>
<reference evidence="4" key="1">
    <citation type="submission" date="2021-01" db="EMBL/GenBank/DDBJ databases">
        <authorList>
            <person name="Corre E."/>
            <person name="Pelletier E."/>
            <person name="Niang G."/>
            <person name="Scheremetjew M."/>
            <person name="Finn R."/>
            <person name="Kale V."/>
            <person name="Holt S."/>
            <person name="Cochrane G."/>
            <person name="Meng A."/>
            <person name="Brown T."/>
            <person name="Cohen L."/>
        </authorList>
    </citation>
    <scope>NUCLEOTIDE SEQUENCE</scope>
    <source>
        <strain evidence="4">UIO037</strain>
    </source>
</reference>
<evidence type="ECO:0000256" key="2">
    <source>
        <dbReference type="ARBA" id="ARBA00023186"/>
    </source>
</evidence>
<dbReference type="AlphaFoldDB" id="A0A7S4IX51"/>
<dbReference type="EMBL" id="HBKO01028881">
    <property type="protein sequence ID" value="CAE2242285.1"/>
    <property type="molecule type" value="Transcribed_RNA"/>
</dbReference>
<dbReference type="SUPFAM" id="SSF90002">
    <property type="entry name" value="Hypothetical protein YjiA, C-terminal domain"/>
    <property type="match status" value="1"/>
</dbReference>
<gene>
    <name evidence="4" type="ORF">CPOL0286_LOCUS13144</name>
</gene>
<evidence type="ECO:0000256" key="1">
    <source>
        <dbReference type="ARBA" id="ARBA00022741"/>
    </source>
</evidence>
<proteinExistence type="predicted"/>
<evidence type="ECO:0000259" key="3">
    <source>
        <dbReference type="Pfam" id="PF07683"/>
    </source>
</evidence>
<evidence type="ECO:0000313" key="4">
    <source>
        <dbReference type="EMBL" id="CAE2242285.1"/>
    </source>
</evidence>
<sequence>MKGVLAIAHAHRRYVCHGVHAVSTFAFDEAWDDAPKESRLVFIGKNLDEFALSRAFNECLATPENLERRQKALRFAVSDKVECKTDDDDEWSVGTVASLLWRNDRMPPGVVAPYQIQLDDGTITWVPSDCDSVIRAAPSFEHVHAAELPSELAHEPHAPEQAQPPELHGGAT</sequence>
<dbReference type="InterPro" id="IPR011629">
    <property type="entry name" value="CobW-like_C"/>
</dbReference>
<dbReference type="Gene3D" id="3.30.1220.10">
    <property type="entry name" value="CobW-like, C-terminal domain"/>
    <property type="match status" value="1"/>
</dbReference>
<protein>
    <recommendedName>
        <fullName evidence="3">CobW C-terminal domain-containing protein</fullName>
    </recommendedName>
</protein>
<name>A0A7S4IX51_9EUKA</name>
<keyword evidence="1" id="KW-0547">Nucleotide-binding</keyword>
<feature type="domain" description="CobW C-terminal" evidence="3">
    <location>
        <begin position="1"/>
        <end position="60"/>
    </location>
</feature>
<organism evidence="4">
    <name type="scientific">Prymnesium polylepis</name>
    <dbReference type="NCBI Taxonomy" id="72548"/>
    <lineage>
        <taxon>Eukaryota</taxon>
        <taxon>Haptista</taxon>
        <taxon>Haptophyta</taxon>
        <taxon>Prymnesiophyceae</taxon>
        <taxon>Prymnesiales</taxon>
        <taxon>Prymnesiaceae</taxon>
        <taxon>Prymnesium</taxon>
    </lineage>
</organism>
<dbReference type="InterPro" id="IPR036627">
    <property type="entry name" value="CobW-likC_sf"/>
</dbReference>
<dbReference type="GO" id="GO:0000166">
    <property type="term" value="F:nucleotide binding"/>
    <property type="evidence" value="ECO:0007669"/>
    <property type="project" value="UniProtKB-KW"/>
</dbReference>